<dbReference type="AlphaFoldDB" id="A0A6C0D6J2"/>
<evidence type="ECO:0000256" key="1">
    <source>
        <dbReference type="SAM" id="Phobius"/>
    </source>
</evidence>
<sequence>MLEIDIVAPIVVGALIGIVISYLFVKHGSVNRYQANVFGLNSNNLITGVTLFCIVGGIATLAGMSAIIKDIEFIIKEPYLFTLETLLMGLLPTIALVVVIYLRTNKFNNKNVIEASALFIKFAALHVLLQISGYYRYVFSE</sequence>
<dbReference type="EMBL" id="MN739541">
    <property type="protein sequence ID" value="QHT12127.1"/>
    <property type="molecule type" value="Genomic_DNA"/>
</dbReference>
<keyword evidence="1" id="KW-1133">Transmembrane helix</keyword>
<proteinExistence type="predicted"/>
<feature type="transmembrane region" description="Helical" evidence="1">
    <location>
        <begin position="6"/>
        <end position="25"/>
    </location>
</feature>
<reference evidence="2" key="1">
    <citation type="journal article" date="2020" name="Nature">
        <title>Giant virus diversity and host interactions through global metagenomics.</title>
        <authorList>
            <person name="Schulz F."/>
            <person name="Roux S."/>
            <person name="Paez-Espino D."/>
            <person name="Jungbluth S."/>
            <person name="Walsh D.A."/>
            <person name="Denef V.J."/>
            <person name="McMahon K.D."/>
            <person name="Konstantinidis K.T."/>
            <person name="Eloe-Fadrosh E.A."/>
            <person name="Kyrpides N.C."/>
            <person name="Woyke T."/>
        </authorList>
    </citation>
    <scope>NUCLEOTIDE SEQUENCE</scope>
    <source>
        <strain evidence="2">GVMAG-M-3300023174-129</strain>
    </source>
</reference>
<protein>
    <submittedName>
        <fullName evidence="2">Uncharacterized protein</fullName>
    </submittedName>
</protein>
<keyword evidence="1" id="KW-0472">Membrane</keyword>
<feature type="transmembrane region" description="Helical" evidence="1">
    <location>
        <begin position="45"/>
        <end position="68"/>
    </location>
</feature>
<organism evidence="2">
    <name type="scientific">viral metagenome</name>
    <dbReference type="NCBI Taxonomy" id="1070528"/>
    <lineage>
        <taxon>unclassified sequences</taxon>
        <taxon>metagenomes</taxon>
        <taxon>organismal metagenomes</taxon>
    </lineage>
</organism>
<name>A0A6C0D6J2_9ZZZZ</name>
<feature type="transmembrane region" description="Helical" evidence="1">
    <location>
        <begin position="115"/>
        <end position="135"/>
    </location>
</feature>
<accession>A0A6C0D6J2</accession>
<keyword evidence="1" id="KW-0812">Transmembrane</keyword>
<evidence type="ECO:0000313" key="2">
    <source>
        <dbReference type="EMBL" id="QHT12127.1"/>
    </source>
</evidence>
<feature type="transmembrane region" description="Helical" evidence="1">
    <location>
        <begin position="80"/>
        <end position="103"/>
    </location>
</feature>